<keyword evidence="16" id="KW-1185">Reference proteome</keyword>
<dbReference type="GO" id="GO:0000978">
    <property type="term" value="F:RNA polymerase II cis-regulatory region sequence-specific DNA binding"/>
    <property type="evidence" value="ECO:0007669"/>
    <property type="project" value="TreeGrafter"/>
</dbReference>
<dbReference type="STRING" id="299467.A0A443SSJ0"/>
<comment type="caution">
    <text evidence="15">The sequence shown here is derived from an EMBL/GenBank/DDBJ whole genome shotgun (WGS) entry which is preliminary data.</text>
</comment>
<dbReference type="GO" id="GO:0001228">
    <property type="term" value="F:DNA-binding transcription activator activity, RNA polymerase II-specific"/>
    <property type="evidence" value="ECO:0007669"/>
    <property type="project" value="TreeGrafter"/>
</dbReference>
<dbReference type="PANTHER" id="PTHR10270:SF161">
    <property type="entry name" value="SEX-DETERMINING REGION Y PROTEIN"/>
    <property type="match status" value="1"/>
</dbReference>
<evidence type="ECO:0000256" key="9">
    <source>
        <dbReference type="ARBA" id="ARBA00023163"/>
    </source>
</evidence>
<evidence type="ECO:0000256" key="13">
    <source>
        <dbReference type="SAM" id="MobiDB-lite"/>
    </source>
</evidence>
<comment type="function">
    <text evidence="11">Transcriptional regulator that controls a genetic switch in male development. It is necessary and sufficient for initiating male sex determination by directing the development of supporting cell precursors (pre-Sertoli cells) as Sertoli rather than granulosa cells. Involved in different aspects of gene regulation including promoter activation or repression. Binds to the DNA consensus sequence 5'-[AT]AACAA[AT]-3'. SRY HMG box recognizes DNA by partial intercalation in the minor groove and promotes DNA bending. Also involved in pre-mRNA splicing. In male adult brain involved in the maintenance of motor functions of dopaminergic neurons.</text>
</comment>
<evidence type="ECO:0000256" key="8">
    <source>
        <dbReference type="ARBA" id="ARBA00023159"/>
    </source>
</evidence>
<evidence type="ECO:0000256" key="7">
    <source>
        <dbReference type="ARBA" id="ARBA00023125"/>
    </source>
</evidence>
<dbReference type="OrthoDB" id="6247875at2759"/>
<feature type="region of interest" description="Disordered" evidence="13">
    <location>
        <begin position="101"/>
        <end position="136"/>
    </location>
</feature>
<feature type="region of interest" description="Disordered" evidence="13">
    <location>
        <begin position="22"/>
        <end position="88"/>
    </location>
</feature>
<keyword evidence="5" id="KW-0112">Calmodulin-binding</keyword>
<accession>A0A443SSJ0</accession>
<evidence type="ECO:0000256" key="1">
    <source>
        <dbReference type="ARBA" id="ARBA00004324"/>
    </source>
</evidence>
<feature type="compositionally biased region" description="Polar residues" evidence="13">
    <location>
        <begin position="102"/>
        <end position="112"/>
    </location>
</feature>
<dbReference type="PROSITE" id="PS50118">
    <property type="entry name" value="HMG_BOX_2"/>
    <property type="match status" value="1"/>
</dbReference>
<keyword evidence="12" id="KW-0539">Nucleus</keyword>
<dbReference type="InterPro" id="IPR036910">
    <property type="entry name" value="HMG_box_dom_sf"/>
</dbReference>
<organism evidence="15 16">
    <name type="scientific">Leptotrombidium deliense</name>
    <dbReference type="NCBI Taxonomy" id="299467"/>
    <lineage>
        <taxon>Eukaryota</taxon>
        <taxon>Metazoa</taxon>
        <taxon>Ecdysozoa</taxon>
        <taxon>Arthropoda</taxon>
        <taxon>Chelicerata</taxon>
        <taxon>Arachnida</taxon>
        <taxon>Acari</taxon>
        <taxon>Acariformes</taxon>
        <taxon>Trombidiformes</taxon>
        <taxon>Prostigmata</taxon>
        <taxon>Anystina</taxon>
        <taxon>Parasitengona</taxon>
        <taxon>Trombiculoidea</taxon>
        <taxon>Trombiculidae</taxon>
        <taxon>Leptotrombidium</taxon>
    </lineage>
</organism>
<evidence type="ECO:0000256" key="11">
    <source>
        <dbReference type="ARBA" id="ARBA00045821"/>
    </source>
</evidence>
<evidence type="ECO:0000256" key="12">
    <source>
        <dbReference type="PROSITE-ProRule" id="PRU00267"/>
    </source>
</evidence>
<dbReference type="GO" id="GO:0005516">
    <property type="term" value="F:calmodulin binding"/>
    <property type="evidence" value="ECO:0007669"/>
    <property type="project" value="UniProtKB-KW"/>
</dbReference>
<gene>
    <name evidence="15" type="ORF">B4U80_13619</name>
</gene>
<keyword evidence="6" id="KW-0726">Sexual differentiation</keyword>
<evidence type="ECO:0000259" key="14">
    <source>
        <dbReference type="PROSITE" id="PS50118"/>
    </source>
</evidence>
<feature type="compositionally biased region" description="Polar residues" evidence="13">
    <location>
        <begin position="59"/>
        <end position="74"/>
    </location>
</feature>
<dbReference type="VEuPathDB" id="VectorBase:LDEU001561"/>
<dbReference type="EMBL" id="NCKV01000487">
    <property type="protein sequence ID" value="RWS30484.1"/>
    <property type="molecule type" value="Genomic_DNA"/>
</dbReference>
<keyword evidence="7 12" id="KW-0238">DNA-binding</keyword>
<feature type="non-terminal residue" evidence="15">
    <location>
        <position position="1"/>
    </location>
</feature>
<sequence length="250" mass="27435">RVLAEEEKKPFIAEAERLRFKHKKDFPDYKYQPRRRKPIKSMNAAIVSSFSSTQQSESNECANQTSSKPSTPNEENEHSSVTESSNVRHYNNFSSRVAFDSSAHQHIQQNMHSPPHAHGPQISPSPHYRAPSLNQPIPPAMSAHNMPPPYPVGPIAQSYSSHGFNGCFNNAASFNPATFSSLQFNGPPPNSYNKNNRALVGFQGVDIGDNGYGHGHSSEAHPSYEEAGGKGITLHFGGGPLMALKQNTEI</sequence>
<dbReference type="Proteomes" id="UP000288716">
    <property type="component" value="Unassembled WGS sequence"/>
</dbReference>
<dbReference type="InterPro" id="IPR009071">
    <property type="entry name" value="HMG_box_dom"/>
</dbReference>
<evidence type="ECO:0000256" key="3">
    <source>
        <dbReference type="ARBA" id="ARBA00019052"/>
    </source>
</evidence>
<evidence type="ECO:0000256" key="6">
    <source>
        <dbReference type="ARBA" id="ARBA00022928"/>
    </source>
</evidence>
<evidence type="ECO:0000256" key="2">
    <source>
        <dbReference type="ARBA" id="ARBA00005998"/>
    </source>
</evidence>
<protein>
    <recommendedName>
        <fullName evidence="3">Sex-determining region Y protein</fullName>
    </recommendedName>
    <alternativeName>
        <fullName evidence="10">Testis-determining factor</fullName>
    </alternativeName>
</protein>
<evidence type="ECO:0000256" key="5">
    <source>
        <dbReference type="ARBA" id="ARBA00022860"/>
    </source>
</evidence>
<evidence type="ECO:0000256" key="4">
    <source>
        <dbReference type="ARBA" id="ARBA00022782"/>
    </source>
</evidence>
<evidence type="ECO:0000256" key="10">
    <source>
        <dbReference type="ARBA" id="ARBA00032498"/>
    </source>
</evidence>
<comment type="subcellular location">
    <subcellularLocation>
        <location evidence="1">Nucleus speckle</location>
    </subcellularLocation>
</comment>
<keyword evidence="8" id="KW-0010">Activator</keyword>
<reference evidence="15 16" key="1">
    <citation type="journal article" date="2018" name="Gigascience">
        <title>Genomes of trombidid mites reveal novel predicted allergens and laterally-transferred genes associated with secondary metabolism.</title>
        <authorList>
            <person name="Dong X."/>
            <person name="Chaisiri K."/>
            <person name="Xia D."/>
            <person name="Armstrong S.D."/>
            <person name="Fang Y."/>
            <person name="Donnelly M.J."/>
            <person name="Kadowaki T."/>
            <person name="McGarry J.W."/>
            <person name="Darby A.C."/>
            <person name="Makepeace B.L."/>
        </authorList>
    </citation>
    <scope>NUCLEOTIDE SEQUENCE [LARGE SCALE GENOMIC DNA]</scope>
    <source>
        <strain evidence="15">UoL-UT</strain>
    </source>
</reference>
<dbReference type="AlphaFoldDB" id="A0A443SSJ0"/>
<keyword evidence="4" id="KW-0221">Differentiation</keyword>
<evidence type="ECO:0000313" key="15">
    <source>
        <dbReference type="EMBL" id="RWS30484.1"/>
    </source>
</evidence>
<dbReference type="PANTHER" id="PTHR10270">
    <property type="entry name" value="SOX TRANSCRIPTION FACTOR"/>
    <property type="match status" value="1"/>
</dbReference>
<feature type="domain" description="HMG box" evidence="14">
    <location>
        <begin position="1"/>
        <end position="30"/>
    </location>
</feature>
<evidence type="ECO:0000313" key="16">
    <source>
        <dbReference type="Proteomes" id="UP000288716"/>
    </source>
</evidence>
<dbReference type="InterPro" id="IPR050140">
    <property type="entry name" value="SRY-related_HMG-box_TF-like"/>
</dbReference>
<dbReference type="Gene3D" id="1.10.30.10">
    <property type="entry name" value="High mobility group box domain"/>
    <property type="match status" value="1"/>
</dbReference>
<feature type="compositionally biased region" description="Low complexity" evidence="13">
    <location>
        <begin position="48"/>
        <end position="58"/>
    </location>
</feature>
<comment type="similarity">
    <text evidence="2">Belongs to the SRY family.</text>
</comment>
<feature type="DNA-binding region" description="HMG box" evidence="12">
    <location>
        <begin position="1"/>
        <end position="30"/>
    </location>
</feature>
<dbReference type="GO" id="GO:0016607">
    <property type="term" value="C:nuclear speck"/>
    <property type="evidence" value="ECO:0007669"/>
    <property type="project" value="UniProtKB-SubCell"/>
</dbReference>
<name>A0A443SSJ0_9ACAR</name>
<proteinExistence type="inferred from homology"/>
<dbReference type="GO" id="GO:0030154">
    <property type="term" value="P:cell differentiation"/>
    <property type="evidence" value="ECO:0007669"/>
    <property type="project" value="UniProtKB-KW"/>
</dbReference>
<keyword evidence="9" id="KW-0804">Transcription</keyword>
<dbReference type="SUPFAM" id="SSF47095">
    <property type="entry name" value="HMG-box"/>
    <property type="match status" value="1"/>
</dbReference>
<dbReference type="GO" id="GO:0007548">
    <property type="term" value="P:sex differentiation"/>
    <property type="evidence" value="ECO:0007669"/>
    <property type="project" value="UniProtKB-KW"/>
</dbReference>